<keyword evidence="3" id="KW-1185">Reference proteome</keyword>
<gene>
    <name evidence="2" type="ORF">D7V93_26390</name>
</gene>
<evidence type="ECO:0000313" key="2">
    <source>
        <dbReference type="EMBL" id="RKH53748.1"/>
    </source>
</evidence>
<name>A0A3A8PBH7_9BACT</name>
<dbReference type="Proteomes" id="UP000272888">
    <property type="component" value="Unassembled WGS sequence"/>
</dbReference>
<feature type="compositionally biased region" description="Basic and acidic residues" evidence="1">
    <location>
        <begin position="71"/>
        <end position="96"/>
    </location>
</feature>
<proteinExistence type="predicted"/>
<evidence type="ECO:0000313" key="3">
    <source>
        <dbReference type="Proteomes" id="UP000272888"/>
    </source>
</evidence>
<dbReference type="AlphaFoldDB" id="A0A3A8PBH7"/>
<feature type="region of interest" description="Disordered" evidence="1">
    <location>
        <begin position="71"/>
        <end position="150"/>
    </location>
</feature>
<comment type="caution">
    <text evidence="2">The sequence shown here is derived from an EMBL/GenBank/DDBJ whole genome shotgun (WGS) entry which is preliminary data.</text>
</comment>
<sequence length="278" mass="29138">MTKINAPTGFISTLKSALKNASTEGKAVGAPAVKKALKGADAGKLDSQQKSQIRDAFERVKLTPKAREIADRFVKGDKKPLNPHDGIKKIRSDDPIRGGGSGSGIPGTGIKKIRSDDPIRGEGSGSGIPGTGIKKIRSDDPIKGQEPGTGIKVPDVIVKIVSDDPIRGDGPGTSIQIPDDIVKIVSDDPIRGDGPGPGIQFPDDGVIVKIISDDPIGGNKPPVFQPPDINVKPLSDSPIGNGGAVKFRMDDPIGNQPQFPDLKPLDQRVVKVKMDSPI</sequence>
<evidence type="ECO:0000256" key="1">
    <source>
        <dbReference type="SAM" id="MobiDB-lite"/>
    </source>
</evidence>
<reference evidence="3" key="1">
    <citation type="submission" date="2018-09" db="EMBL/GenBank/DDBJ databases">
        <authorList>
            <person name="Livingstone P.G."/>
            <person name="Whitworth D.E."/>
        </authorList>
    </citation>
    <scope>NUCLEOTIDE SEQUENCE [LARGE SCALE GENOMIC DNA]</scope>
    <source>
        <strain evidence="3">CA051B</strain>
    </source>
</reference>
<accession>A0A3A8PBH7</accession>
<organism evidence="2 3">
    <name type="scientific">Corallococcus llansteffanensis</name>
    <dbReference type="NCBI Taxonomy" id="2316731"/>
    <lineage>
        <taxon>Bacteria</taxon>
        <taxon>Pseudomonadati</taxon>
        <taxon>Myxococcota</taxon>
        <taxon>Myxococcia</taxon>
        <taxon>Myxococcales</taxon>
        <taxon>Cystobacterineae</taxon>
        <taxon>Myxococcaceae</taxon>
        <taxon>Corallococcus</taxon>
    </lineage>
</organism>
<protein>
    <submittedName>
        <fullName evidence="2">Uncharacterized protein</fullName>
    </submittedName>
</protein>
<feature type="compositionally biased region" description="Gly residues" evidence="1">
    <location>
        <begin position="97"/>
        <end position="107"/>
    </location>
</feature>
<dbReference type="RefSeq" id="WP_120646027.1">
    <property type="nucleotide sequence ID" value="NZ_RAWB01000320.1"/>
</dbReference>
<dbReference type="EMBL" id="RAWB01000320">
    <property type="protein sequence ID" value="RKH53748.1"/>
    <property type="molecule type" value="Genomic_DNA"/>
</dbReference>